<proteinExistence type="predicted"/>
<sequence>MTVIDSGKFNRTPCRTNCAKICSSRYPVWYDGMFGSIQILYAGNVDNWRSGTFDLCPHFTEKIGQILNFRFFGCVYDRGNPFGFYSRQQNIFGCAHAWNA</sequence>
<gene>
    <name evidence="1" type="ORF">SDC9_157124</name>
</gene>
<name>A0A645F8G3_9ZZZZ</name>
<accession>A0A645F8G3</accession>
<dbReference type="EMBL" id="VSSQ01055953">
    <property type="protein sequence ID" value="MPN09832.1"/>
    <property type="molecule type" value="Genomic_DNA"/>
</dbReference>
<organism evidence="1">
    <name type="scientific">bioreactor metagenome</name>
    <dbReference type="NCBI Taxonomy" id="1076179"/>
    <lineage>
        <taxon>unclassified sequences</taxon>
        <taxon>metagenomes</taxon>
        <taxon>ecological metagenomes</taxon>
    </lineage>
</organism>
<dbReference type="AlphaFoldDB" id="A0A645F8G3"/>
<evidence type="ECO:0000313" key="1">
    <source>
        <dbReference type="EMBL" id="MPN09832.1"/>
    </source>
</evidence>
<protein>
    <submittedName>
        <fullName evidence="1">Uncharacterized protein</fullName>
    </submittedName>
</protein>
<comment type="caution">
    <text evidence="1">The sequence shown here is derived from an EMBL/GenBank/DDBJ whole genome shotgun (WGS) entry which is preliminary data.</text>
</comment>
<reference evidence="1" key="1">
    <citation type="submission" date="2019-08" db="EMBL/GenBank/DDBJ databases">
        <authorList>
            <person name="Kucharzyk K."/>
            <person name="Murdoch R.W."/>
            <person name="Higgins S."/>
            <person name="Loffler F."/>
        </authorList>
    </citation>
    <scope>NUCLEOTIDE SEQUENCE</scope>
</reference>